<protein>
    <submittedName>
        <fullName evidence="3">DUF2933 domain-containing protein</fullName>
    </submittedName>
</protein>
<dbReference type="RefSeq" id="WP_285233308.1">
    <property type="nucleotide sequence ID" value="NZ_CP116346.1"/>
</dbReference>
<feature type="compositionally biased region" description="Basic and acidic residues" evidence="1">
    <location>
        <begin position="70"/>
        <end position="81"/>
    </location>
</feature>
<sequence>MDHRDPQHPPFWRSRFGIGWIVMAAVAGWFLWEEHRAHLLGFLPYAFLLACPLMHVFMHRGHHHGGGHPSHRDEHGEGDRP</sequence>
<evidence type="ECO:0000313" key="3">
    <source>
        <dbReference type="EMBL" id="WIT12215.1"/>
    </source>
</evidence>
<proteinExistence type="predicted"/>
<organism evidence="3 4">
    <name type="scientific">Paucibacter sediminis</name>
    <dbReference type="NCBI Taxonomy" id="3019553"/>
    <lineage>
        <taxon>Bacteria</taxon>
        <taxon>Pseudomonadati</taxon>
        <taxon>Pseudomonadota</taxon>
        <taxon>Betaproteobacteria</taxon>
        <taxon>Burkholderiales</taxon>
        <taxon>Sphaerotilaceae</taxon>
        <taxon>Roseateles</taxon>
    </lineage>
</organism>
<dbReference type="Pfam" id="PF11666">
    <property type="entry name" value="DUF2933"/>
    <property type="match status" value="1"/>
</dbReference>
<accession>A0AA95SPC7</accession>
<keyword evidence="2" id="KW-0812">Transmembrane</keyword>
<evidence type="ECO:0000256" key="1">
    <source>
        <dbReference type="SAM" id="MobiDB-lite"/>
    </source>
</evidence>
<feature type="region of interest" description="Disordered" evidence="1">
    <location>
        <begin position="62"/>
        <end position="81"/>
    </location>
</feature>
<dbReference type="EMBL" id="CP116346">
    <property type="protein sequence ID" value="WIT12215.1"/>
    <property type="molecule type" value="Genomic_DNA"/>
</dbReference>
<name>A0AA95SPC7_9BURK</name>
<feature type="transmembrane region" description="Helical" evidence="2">
    <location>
        <begin position="38"/>
        <end position="58"/>
    </location>
</feature>
<gene>
    <name evidence="3" type="ORF">PFX98_01015</name>
</gene>
<keyword evidence="4" id="KW-1185">Reference proteome</keyword>
<keyword evidence="2" id="KW-0472">Membrane</keyword>
<evidence type="ECO:0000256" key="2">
    <source>
        <dbReference type="SAM" id="Phobius"/>
    </source>
</evidence>
<dbReference type="Proteomes" id="UP001177769">
    <property type="component" value="Chromosome"/>
</dbReference>
<reference evidence="3" key="1">
    <citation type="submission" date="2023-01" db="EMBL/GenBank/DDBJ databases">
        <title>Whole genome sequence of Paucibacter sp. S2-9 isolated from pond sediment.</title>
        <authorList>
            <person name="Jung J.Y."/>
        </authorList>
    </citation>
    <scope>NUCLEOTIDE SEQUENCE</scope>
    <source>
        <strain evidence="3">S2-9</strain>
    </source>
</reference>
<dbReference type="AlphaFoldDB" id="A0AA95SPC7"/>
<dbReference type="InterPro" id="IPR021682">
    <property type="entry name" value="DUF2933"/>
</dbReference>
<keyword evidence="2" id="KW-1133">Transmembrane helix</keyword>
<dbReference type="KEGG" id="pais:PFX98_01015"/>
<feature type="transmembrane region" description="Helical" evidence="2">
    <location>
        <begin position="12"/>
        <end position="32"/>
    </location>
</feature>
<evidence type="ECO:0000313" key="4">
    <source>
        <dbReference type="Proteomes" id="UP001177769"/>
    </source>
</evidence>